<name>A0A1T4K993_9SPIR</name>
<accession>A0A1T4K993</accession>
<dbReference type="InterPro" id="IPR036986">
    <property type="entry name" value="S4_RNA-bd_sf"/>
</dbReference>
<dbReference type="PANTHER" id="PTHR21600">
    <property type="entry name" value="MITOCHONDRIAL RNA PSEUDOURIDINE SYNTHASE"/>
    <property type="match status" value="1"/>
</dbReference>
<evidence type="ECO:0000313" key="8">
    <source>
        <dbReference type="Proteomes" id="UP000190395"/>
    </source>
</evidence>
<dbReference type="InterPro" id="IPR006145">
    <property type="entry name" value="PsdUridine_synth_RsuA/RluA"/>
</dbReference>
<comment type="catalytic activity">
    <reaction evidence="5">
        <text>a uridine in RNA = a pseudouridine in RNA</text>
        <dbReference type="Rhea" id="RHEA:48348"/>
        <dbReference type="Rhea" id="RHEA-COMP:12068"/>
        <dbReference type="Rhea" id="RHEA-COMP:12069"/>
        <dbReference type="ChEBI" id="CHEBI:65314"/>
        <dbReference type="ChEBI" id="CHEBI:65315"/>
    </reaction>
</comment>
<gene>
    <name evidence="7" type="ORF">SAMN02745152_00027</name>
</gene>
<keyword evidence="2 5" id="KW-0413">Isomerase</keyword>
<dbReference type="GO" id="GO:0009982">
    <property type="term" value="F:pseudouridine synthase activity"/>
    <property type="evidence" value="ECO:0007669"/>
    <property type="project" value="InterPro"/>
</dbReference>
<evidence type="ECO:0000256" key="1">
    <source>
        <dbReference type="ARBA" id="ARBA00010876"/>
    </source>
</evidence>
<dbReference type="GO" id="GO:0003723">
    <property type="term" value="F:RNA binding"/>
    <property type="evidence" value="ECO:0007669"/>
    <property type="project" value="UniProtKB-KW"/>
</dbReference>
<evidence type="ECO:0000256" key="5">
    <source>
        <dbReference type="RuleBase" id="RU362028"/>
    </source>
</evidence>
<dbReference type="CDD" id="cd00165">
    <property type="entry name" value="S4"/>
    <property type="match status" value="1"/>
</dbReference>
<dbReference type="AlphaFoldDB" id="A0A1T4K993"/>
<evidence type="ECO:0000259" key="6">
    <source>
        <dbReference type="Pfam" id="PF00849"/>
    </source>
</evidence>
<sequence length="310" mass="35352">MKTFKILSEKKIRLDELLRQNLPLLLKTEISNSKIRRLIVAGAVSVNQKQVFVPSFTVFAKSSVFVSVDEEKLFYEKQPDDIKFELTEKNVLFEDEYIIVVNKPSHFPTEKSMVETRDNLHAAVVRYLFARQKIQNPNAKNPPYCGIMHRLDRDTSGVILFTKKREANAACHDMFEQHTAKKTYVAAILKEPASKKITVDFPMGRISPKGQSAKWGKLSEVKGGLKSRTEFEFFKANSRFFLYYCKPLTGRTHQIRVHLASLGCPILGDELYGGKPYKRIMLHAVSLSFPHPATKKIITVTAPLPDEFSD</sequence>
<dbReference type="GeneID" id="303366309"/>
<dbReference type="SUPFAM" id="SSF55174">
    <property type="entry name" value="Alpha-L RNA-binding motif"/>
    <property type="match status" value="1"/>
</dbReference>
<dbReference type="Gene3D" id="3.10.290.10">
    <property type="entry name" value="RNA-binding S4 domain"/>
    <property type="match status" value="1"/>
</dbReference>
<keyword evidence="4" id="KW-0694">RNA-binding</keyword>
<dbReference type="InterPro" id="IPR006225">
    <property type="entry name" value="PsdUridine_synth_RluC/D"/>
</dbReference>
<organism evidence="7 8">
    <name type="scientific">Treponema berlinense</name>
    <dbReference type="NCBI Taxonomy" id="225004"/>
    <lineage>
        <taxon>Bacteria</taxon>
        <taxon>Pseudomonadati</taxon>
        <taxon>Spirochaetota</taxon>
        <taxon>Spirochaetia</taxon>
        <taxon>Spirochaetales</taxon>
        <taxon>Treponemataceae</taxon>
        <taxon>Treponema</taxon>
    </lineage>
</organism>
<evidence type="ECO:0000256" key="2">
    <source>
        <dbReference type="ARBA" id="ARBA00023235"/>
    </source>
</evidence>
<comment type="similarity">
    <text evidence="1 5">Belongs to the pseudouridine synthase RluA family.</text>
</comment>
<feature type="domain" description="Pseudouridine synthase RsuA/RluA-like" evidence="6">
    <location>
        <begin position="98"/>
        <end position="261"/>
    </location>
</feature>
<dbReference type="STRING" id="225004.SAMN02745152_00027"/>
<dbReference type="GO" id="GO:0140098">
    <property type="term" value="F:catalytic activity, acting on RNA"/>
    <property type="evidence" value="ECO:0007669"/>
    <property type="project" value="UniProtKB-ARBA"/>
</dbReference>
<dbReference type="Gene3D" id="3.30.2350.10">
    <property type="entry name" value="Pseudouridine synthase"/>
    <property type="match status" value="1"/>
</dbReference>
<dbReference type="InterPro" id="IPR050188">
    <property type="entry name" value="RluA_PseudoU_synthase"/>
</dbReference>
<dbReference type="InterPro" id="IPR020103">
    <property type="entry name" value="PsdUridine_synth_cat_dom_sf"/>
</dbReference>
<protein>
    <recommendedName>
        <fullName evidence="5">Pseudouridine synthase</fullName>
        <ecNumber evidence="5">5.4.99.-</ecNumber>
    </recommendedName>
</protein>
<dbReference type="NCBIfam" id="TIGR00005">
    <property type="entry name" value="rluA_subfam"/>
    <property type="match status" value="1"/>
</dbReference>
<feature type="active site" evidence="3">
    <location>
        <position position="152"/>
    </location>
</feature>
<dbReference type="CDD" id="cd02869">
    <property type="entry name" value="PseudoU_synth_RluA_like"/>
    <property type="match status" value="1"/>
</dbReference>
<keyword evidence="8" id="KW-1185">Reference proteome</keyword>
<dbReference type="Pfam" id="PF00849">
    <property type="entry name" value="PseudoU_synth_2"/>
    <property type="match status" value="1"/>
</dbReference>
<dbReference type="Proteomes" id="UP000190395">
    <property type="component" value="Unassembled WGS sequence"/>
</dbReference>
<dbReference type="RefSeq" id="WP_078929696.1">
    <property type="nucleotide sequence ID" value="NZ_CAMCOW010000030.1"/>
</dbReference>
<dbReference type="PANTHER" id="PTHR21600:SF87">
    <property type="entry name" value="RNA PSEUDOURIDYLATE SYNTHASE DOMAIN-CONTAINING PROTEIN 1"/>
    <property type="match status" value="1"/>
</dbReference>
<evidence type="ECO:0000256" key="4">
    <source>
        <dbReference type="PROSITE-ProRule" id="PRU00182"/>
    </source>
</evidence>
<dbReference type="EC" id="5.4.99.-" evidence="5"/>
<proteinExistence type="inferred from homology"/>
<comment type="function">
    <text evidence="5">Responsible for synthesis of pseudouridine from uracil.</text>
</comment>
<dbReference type="EMBL" id="FUXC01000001">
    <property type="protein sequence ID" value="SJZ39014.1"/>
    <property type="molecule type" value="Genomic_DNA"/>
</dbReference>
<dbReference type="OrthoDB" id="305739at2"/>
<dbReference type="SUPFAM" id="SSF55120">
    <property type="entry name" value="Pseudouridine synthase"/>
    <property type="match status" value="1"/>
</dbReference>
<dbReference type="PROSITE" id="PS50889">
    <property type="entry name" value="S4"/>
    <property type="match status" value="1"/>
</dbReference>
<reference evidence="7 8" key="1">
    <citation type="submission" date="2017-02" db="EMBL/GenBank/DDBJ databases">
        <authorList>
            <person name="Peterson S.W."/>
        </authorList>
    </citation>
    <scope>NUCLEOTIDE SEQUENCE [LARGE SCALE GENOMIC DNA]</scope>
    <source>
        <strain evidence="7 8">ATCC BAA-909</strain>
    </source>
</reference>
<evidence type="ECO:0000313" key="7">
    <source>
        <dbReference type="EMBL" id="SJZ39014.1"/>
    </source>
</evidence>
<dbReference type="GO" id="GO:0000455">
    <property type="term" value="P:enzyme-directed rRNA pseudouridine synthesis"/>
    <property type="evidence" value="ECO:0007669"/>
    <property type="project" value="TreeGrafter"/>
</dbReference>
<evidence type="ECO:0000256" key="3">
    <source>
        <dbReference type="PIRSR" id="PIRSR606225-1"/>
    </source>
</evidence>